<comment type="caution">
    <text evidence="1">The sequence shown here is derived from an EMBL/GenBank/DDBJ whole genome shotgun (WGS) entry which is preliminary data.</text>
</comment>
<accession>A0A3D9SXL6</accession>
<sequence length="118" mass="12975">MPEPTTTPAQRIAAQFRDAADEAAACLPSSDTDTKAATFRLAERLGTRGYGVAEGQSDLTVTNTDNGRSVEVQARRRRDDGNRVWFCWKGGIWICEADQVMNAVTAIKGALRRFPDKK</sequence>
<evidence type="ECO:0000313" key="1">
    <source>
        <dbReference type="EMBL" id="REF00700.1"/>
    </source>
</evidence>
<reference evidence="1 2" key="1">
    <citation type="submission" date="2018-08" db="EMBL/GenBank/DDBJ databases">
        <title>Sequencing the genomes of 1000 actinobacteria strains.</title>
        <authorList>
            <person name="Klenk H.-P."/>
        </authorList>
    </citation>
    <scope>NUCLEOTIDE SEQUENCE [LARGE SCALE GENOMIC DNA]</scope>
    <source>
        <strain evidence="1 2">DSM 43927</strain>
    </source>
</reference>
<dbReference type="RefSeq" id="WP_116025825.1">
    <property type="nucleotide sequence ID" value="NZ_QTTT01000001.1"/>
</dbReference>
<organism evidence="1 2">
    <name type="scientific">Thermomonospora umbrina</name>
    <dbReference type="NCBI Taxonomy" id="111806"/>
    <lineage>
        <taxon>Bacteria</taxon>
        <taxon>Bacillati</taxon>
        <taxon>Actinomycetota</taxon>
        <taxon>Actinomycetes</taxon>
        <taxon>Streptosporangiales</taxon>
        <taxon>Thermomonosporaceae</taxon>
        <taxon>Thermomonospora</taxon>
    </lineage>
</organism>
<proteinExistence type="predicted"/>
<gene>
    <name evidence="1" type="ORF">DFJ69_6264</name>
</gene>
<protein>
    <submittedName>
        <fullName evidence="1">Uncharacterized protein</fullName>
    </submittedName>
</protein>
<dbReference type="AlphaFoldDB" id="A0A3D9SXL6"/>
<dbReference type="Proteomes" id="UP000256661">
    <property type="component" value="Unassembled WGS sequence"/>
</dbReference>
<dbReference type="OrthoDB" id="3482512at2"/>
<keyword evidence="2" id="KW-1185">Reference proteome</keyword>
<dbReference type="EMBL" id="QTTT01000001">
    <property type="protein sequence ID" value="REF00700.1"/>
    <property type="molecule type" value="Genomic_DNA"/>
</dbReference>
<name>A0A3D9SXL6_9ACTN</name>
<evidence type="ECO:0000313" key="2">
    <source>
        <dbReference type="Proteomes" id="UP000256661"/>
    </source>
</evidence>